<accession>A0A975U3N1</accession>
<name>A0A975U3N1_9PROT</name>
<evidence type="ECO:0000313" key="3">
    <source>
        <dbReference type="EMBL" id="QXM25153.1"/>
    </source>
</evidence>
<dbReference type="Proteomes" id="UP000694001">
    <property type="component" value="Chromosome"/>
</dbReference>
<reference evidence="3" key="1">
    <citation type="submission" date="2021-06" db="EMBL/GenBank/DDBJ databases">
        <title>Elioraea tepida, sp. nov., a moderately thermophilic aerobic anoxygenic phototrophic bacterium isolated from an alkaline siliceous hot spring mat community in Yellowstone National Park, WY, USA.</title>
        <authorList>
            <person name="Saini M.K."/>
            <person name="Yoshida S."/>
            <person name="Sebastian A."/>
            <person name="Hirose S."/>
            <person name="Hara E."/>
            <person name="Tamaki H."/>
            <person name="Soulier N.T."/>
            <person name="Albert I."/>
            <person name="Hanada S."/>
            <person name="Bryant D.A."/>
            <person name="Tank M."/>
        </authorList>
    </citation>
    <scope>NUCLEOTIDE SEQUENCE</scope>
    <source>
        <strain evidence="3">MS-P2</strain>
    </source>
</reference>
<dbReference type="RefSeq" id="WP_218286209.1">
    <property type="nucleotide sequence ID" value="NZ_CP076448.1"/>
</dbReference>
<dbReference type="PANTHER" id="PTHR11748">
    <property type="entry name" value="D-LACTATE DEHYDROGENASE"/>
    <property type="match status" value="1"/>
</dbReference>
<keyword evidence="1" id="KW-0274">FAD</keyword>
<dbReference type="Pfam" id="PF01565">
    <property type="entry name" value="FAD_binding_4"/>
    <property type="match status" value="1"/>
</dbReference>
<dbReference type="KEGG" id="elio:KO353_02555"/>
<dbReference type="PANTHER" id="PTHR11748:SF119">
    <property type="entry name" value="D-2-HYDROXYGLUTARATE DEHYDROGENASE"/>
    <property type="match status" value="1"/>
</dbReference>
<evidence type="ECO:0000256" key="1">
    <source>
        <dbReference type="ARBA" id="ARBA00022827"/>
    </source>
</evidence>
<dbReference type="GO" id="GO:0071949">
    <property type="term" value="F:FAD binding"/>
    <property type="evidence" value="ECO:0007669"/>
    <property type="project" value="InterPro"/>
</dbReference>
<dbReference type="GO" id="GO:0004458">
    <property type="term" value="F:D-lactate dehydrogenase (cytochrome) activity"/>
    <property type="evidence" value="ECO:0007669"/>
    <property type="project" value="TreeGrafter"/>
</dbReference>
<dbReference type="InterPro" id="IPR016166">
    <property type="entry name" value="FAD-bd_PCMH"/>
</dbReference>
<keyword evidence="4" id="KW-1185">Reference proteome</keyword>
<evidence type="ECO:0000313" key="4">
    <source>
        <dbReference type="Proteomes" id="UP000694001"/>
    </source>
</evidence>
<proteinExistence type="predicted"/>
<keyword evidence="1" id="KW-0285">Flavoprotein</keyword>
<dbReference type="GO" id="GO:1903457">
    <property type="term" value="P:lactate catabolic process"/>
    <property type="evidence" value="ECO:0007669"/>
    <property type="project" value="TreeGrafter"/>
</dbReference>
<protein>
    <submittedName>
        <fullName evidence="3">FAD-binding oxidoreductase</fullName>
    </submittedName>
</protein>
<dbReference type="EMBL" id="CP076448">
    <property type="protein sequence ID" value="QXM25153.1"/>
    <property type="molecule type" value="Genomic_DNA"/>
</dbReference>
<dbReference type="PROSITE" id="PS51387">
    <property type="entry name" value="FAD_PCMH"/>
    <property type="match status" value="1"/>
</dbReference>
<dbReference type="InterPro" id="IPR006094">
    <property type="entry name" value="Oxid_FAD_bind_N"/>
</dbReference>
<evidence type="ECO:0000259" key="2">
    <source>
        <dbReference type="PROSITE" id="PS51387"/>
    </source>
</evidence>
<feature type="domain" description="FAD-binding PCMH-type" evidence="2">
    <location>
        <begin position="6"/>
        <end position="179"/>
    </location>
</feature>
<dbReference type="AlphaFoldDB" id="A0A975U3N1"/>
<organism evidence="3 4">
    <name type="scientific">Elioraea tepida</name>
    <dbReference type="NCBI Taxonomy" id="2843330"/>
    <lineage>
        <taxon>Bacteria</taxon>
        <taxon>Pseudomonadati</taxon>
        <taxon>Pseudomonadota</taxon>
        <taxon>Alphaproteobacteria</taxon>
        <taxon>Acetobacterales</taxon>
        <taxon>Elioraeaceae</taxon>
        <taxon>Elioraea</taxon>
    </lineage>
</organism>
<gene>
    <name evidence="3" type="ORF">KO353_02555</name>
</gene>
<dbReference type="GO" id="GO:0008720">
    <property type="term" value="F:D-lactate dehydrogenase (NAD+) activity"/>
    <property type="evidence" value="ECO:0007669"/>
    <property type="project" value="TreeGrafter"/>
</dbReference>
<sequence>MLKTLLEGKRGEVVIRPSDEAEVLAVLAACVRHRIPVVPRGGGTGNYGQAVPLAGGAILDMTGMDRILSFADGVAEVQAGATLLQVDAWARQQGWELRLWPSTKRTATVGGFVAGGGAGVGGITHGTLRERGNLAGVTIATMEPKPRLIDLSWGKAAPANHAFGTTGVITRVRLPLAPAMAWRDIAVSFPDFPAAAAFGLALGLADGIPKKMCAVIDWPLPSFFTGLAELLPQGRPIVLAMVGAGAMGAVAELAAEHAGEIEAEQDFAAAEASPELTPFYEYTWNHTTLHVLKRDKGVTYLQCLFPVGRTLETLARLRERFADELMMHTEVARFGGQVTMSGLPLLRWTTPERLAEIIAACEAEGVAVANPHVCTLEEGARWKLVAADRLAFKREVDPFGLLNPGKMSSFRPLSGQEAAE</sequence>